<evidence type="ECO:0000313" key="2">
    <source>
        <dbReference type="Proteomes" id="UP000054771"/>
    </source>
</evidence>
<dbReference type="OrthoDB" id="4318907at2759"/>
<gene>
    <name evidence="1" type="ORF">ASPCAL03451</name>
</gene>
<sequence>MGINTSIYQCCSLSLAQPPIQPSKFRRPKILVKMRAGVVAQLLFVGYASAISVRLFNKNGVSSSYAVNADGSCFDLAGGTLQQYNDNLKAMEIPPGYQCVIWEDYNCKNLHTNAIQGLPQIEQVCWGHYPNQPNHDWSKKASSFKCCPAGIEPGWCAGSIPYC</sequence>
<keyword evidence="2" id="KW-1185">Reference proteome</keyword>
<dbReference type="Gene3D" id="2.60.20.10">
    <property type="entry name" value="Crystallins"/>
    <property type="match status" value="1"/>
</dbReference>
<accession>A0A0U5FW04</accession>
<dbReference type="Proteomes" id="UP000054771">
    <property type="component" value="Unassembled WGS sequence"/>
</dbReference>
<protein>
    <submittedName>
        <fullName evidence="1">Uncharacterized protein</fullName>
    </submittedName>
</protein>
<proteinExistence type="predicted"/>
<dbReference type="EMBL" id="CDMC01000003">
    <property type="protein sequence ID" value="CEL02280.1"/>
    <property type="molecule type" value="Genomic_DNA"/>
</dbReference>
<name>A0A0U5FW04_ASPCI</name>
<organism evidence="1 2">
    <name type="scientific">Aspergillus calidoustus</name>
    <dbReference type="NCBI Taxonomy" id="454130"/>
    <lineage>
        <taxon>Eukaryota</taxon>
        <taxon>Fungi</taxon>
        <taxon>Dikarya</taxon>
        <taxon>Ascomycota</taxon>
        <taxon>Pezizomycotina</taxon>
        <taxon>Eurotiomycetes</taxon>
        <taxon>Eurotiomycetidae</taxon>
        <taxon>Eurotiales</taxon>
        <taxon>Aspergillaceae</taxon>
        <taxon>Aspergillus</taxon>
        <taxon>Aspergillus subgen. Nidulantes</taxon>
    </lineage>
</organism>
<reference evidence="2" key="1">
    <citation type="journal article" date="2016" name="Genome Announc.">
        <title>Draft genome sequences of fungus Aspergillus calidoustus.</title>
        <authorList>
            <person name="Horn F."/>
            <person name="Linde J."/>
            <person name="Mattern D.J."/>
            <person name="Walther G."/>
            <person name="Guthke R."/>
            <person name="Scherlach K."/>
            <person name="Martin K."/>
            <person name="Brakhage A.A."/>
            <person name="Petzke L."/>
            <person name="Valiante V."/>
        </authorList>
    </citation>
    <scope>NUCLEOTIDE SEQUENCE [LARGE SCALE GENOMIC DNA]</scope>
    <source>
        <strain evidence="2">SF006504</strain>
    </source>
</reference>
<evidence type="ECO:0000313" key="1">
    <source>
        <dbReference type="EMBL" id="CEL02280.1"/>
    </source>
</evidence>
<dbReference type="AlphaFoldDB" id="A0A0U5FW04"/>